<dbReference type="InterPro" id="IPR011740">
    <property type="entry name" value="DUF2460"/>
</dbReference>
<evidence type="ECO:0000259" key="1">
    <source>
        <dbReference type="Pfam" id="PF09343"/>
    </source>
</evidence>
<name>N9DJ82_ACIBZ</name>
<dbReference type="AlphaFoldDB" id="N9DJ82"/>
<dbReference type="OrthoDB" id="1685145at2"/>
<evidence type="ECO:0000313" key="3">
    <source>
        <dbReference type="Proteomes" id="UP000013251"/>
    </source>
</evidence>
<organism evidence="2 3">
    <name type="scientific">Acinetobacter bereziniae LMG 1003 = CIP 70.12</name>
    <dbReference type="NCBI Taxonomy" id="981324"/>
    <lineage>
        <taxon>Bacteria</taxon>
        <taxon>Pseudomonadati</taxon>
        <taxon>Pseudomonadota</taxon>
        <taxon>Gammaproteobacteria</taxon>
        <taxon>Moraxellales</taxon>
        <taxon>Moraxellaceae</taxon>
        <taxon>Acinetobacter</taxon>
    </lineage>
</organism>
<dbReference type="GeneID" id="69461794"/>
<dbReference type="PATRIC" id="fig|1217650.3.peg.1116"/>
<dbReference type="EMBL" id="APQG01000016">
    <property type="protein sequence ID" value="ENV98287.1"/>
    <property type="molecule type" value="Genomic_DNA"/>
</dbReference>
<gene>
    <name evidence="2" type="ORF">F938_01141</name>
</gene>
<dbReference type="HOGENOM" id="CLU_093046_0_0_6"/>
<proteinExistence type="predicted"/>
<dbReference type="Pfam" id="PF09343">
    <property type="entry name" value="DUF2460"/>
    <property type="match status" value="1"/>
</dbReference>
<evidence type="ECO:0000313" key="2">
    <source>
        <dbReference type="EMBL" id="ENV98287.1"/>
    </source>
</evidence>
<comment type="caution">
    <text evidence="2">The sequence shown here is derived from an EMBL/GenBank/DDBJ whole genome shotgun (WGS) entry which is preliminary data.</text>
</comment>
<protein>
    <recommendedName>
        <fullName evidence="1">DUF2460 domain-containing protein</fullName>
    </recommendedName>
</protein>
<feature type="domain" description="DUF2460" evidence="1">
    <location>
        <begin position="6"/>
        <end position="209"/>
    </location>
</feature>
<keyword evidence="3" id="KW-1185">Reference proteome</keyword>
<reference evidence="2 3" key="1">
    <citation type="submission" date="2013-02" db="EMBL/GenBank/DDBJ databases">
        <title>The Genome Sequence of Acinetobacter bereziniae CIP 70.12.</title>
        <authorList>
            <consortium name="The Broad Institute Genome Sequencing Platform"/>
            <consortium name="The Broad Institute Genome Sequencing Center for Infectious Disease"/>
            <person name="Cerqueira G."/>
            <person name="Feldgarden M."/>
            <person name="Courvalin P."/>
            <person name="Perichon B."/>
            <person name="Grillot-Courvalin C."/>
            <person name="Clermont D."/>
            <person name="Rocha E."/>
            <person name="Yoon E.-J."/>
            <person name="Nemec A."/>
            <person name="Walker B."/>
            <person name="Young S.K."/>
            <person name="Zeng Q."/>
            <person name="Gargeya S."/>
            <person name="Fitzgerald M."/>
            <person name="Haas B."/>
            <person name="Abouelleil A."/>
            <person name="Alvarado L."/>
            <person name="Arachchi H.M."/>
            <person name="Berlin A.M."/>
            <person name="Chapman S.B."/>
            <person name="Dewar J."/>
            <person name="Goldberg J."/>
            <person name="Griggs A."/>
            <person name="Gujja S."/>
            <person name="Hansen M."/>
            <person name="Howarth C."/>
            <person name="Imamovic A."/>
            <person name="Larimer J."/>
            <person name="McCowan C."/>
            <person name="Murphy C."/>
            <person name="Neiman D."/>
            <person name="Pearson M."/>
            <person name="Priest M."/>
            <person name="Roberts A."/>
            <person name="Saif S."/>
            <person name="Shea T."/>
            <person name="Sisk P."/>
            <person name="Sykes S."/>
            <person name="Wortman J."/>
            <person name="Nusbaum C."/>
            <person name="Birren B."/>
        </authorList>
    </citation>
    <scope>NUCLEOTIDE SEQUENCE [LARGE SCALE GENOMIC DNA]</scope>
    <source>
        <strain evidence="2 3">CIP 70.12</strain>
    </source>
</reference>
<accession>N9DJ82</accession>
<sequence>MSDELFPELPGLEWELTKTPIFNTKIMTSVNGRELRASYQAVPKYEFTMSYAFLRENKGRKELQILQSFFEARRGAFDSFLYKAPDDNEFNCTFVGDGASTTFQLYKTQGSSQVAVGNTLESTQPSNPDMWNQVESKTMWASADQKPMWSADTVGITKDGKFVLSEPLDEGQKISVSGTYFYRCRFKDDEQQYTNFLSKLWKASKVEMVGSLGKKI</sequence>
<dbReference type="RefSeq" id="WP_005030183.1">
    <property type="nucleotide sequence ID" value="NZ_KB849755.1"/>
</dbReference>
<dbReference type="Proteomes" id="UP000013251">
    <property type="component" value="Unassembled WGS sequence"/>
</dbReference>